<accession>A0ABU5SN15</accession>
<gene>
    <name evidence="1" type="ORF">VB798_19095</name>
</gene>
<dbReference type="EMBL" id="JAYGIM010000015">
    <property type="protein sequence ID" value="MEA5428704.1"/>
    <property type="molecule type" value="Genomic_DNA"/>
</dbReference>
<evidence type="ECO:0000313" key="1">
    <source>
        <dbReference type="EMBL" id="MEA5428704.1"/>
    </source>
</evidence>
<protein>
    <recommendedName>
        <fullName evidence="3">DUF4276 family protein</fullName>
    </recommendedName>
</protein>
<name>A0ABU5SN15_9BACT</name>
<organism evidence="1 2">
    <name type="scientific">Arcicella lustrica</name>
    <dbReference type="NCBI Taxonomy" id="2984196"/>
    <lineage>
        <taxon>Bacteria</taxon>
        <taxon>Pseudomonadati</taxon>
        <taxon>Bacteroidota</taxon>
        <taxon>Cytophagia</taxon>
        <taxon>Cytophagales</taxon>
        <taxon>Flectobacillaceae</taxon>
        <taxon>Arcicella</taxon>
    </lineage>
</organism>
<dbReference type="CDD" id="cd00188">
    <property type="entry name" value="TOPRIM"/>
    <property type="match status" value="1"/>
</dbReference>
<comment type="caution">
    <text evidence="1">The sequence shown here is derived from an EMBL/GenBank/DDBJ whole genome shotgun (WGS) entry which is preliminary data.</text>
</comment>
<proteinExistence type="predicted"/>
<dbReference type="Proteomes" id="UP001302222">
    <property type="component" value="Unassembled WGS sequence"/>
</dbReference>
<evidence type="ECO:0000313" key="2">
    <source>
        <dbReference type="Proteomes" id="UP001302222"/>
    </source>
</evidence>
<sequence>MVKIGFIVEGETEALILYSDKFRAILDELNLVSVGIINAGGNKNLLPHNILIHQNNLIKKGAETILILTDLDDDQCITKTKERITERENQIIIVAIKQIEAWFLADSILLSNLFNESFTFDYPEKENVPFDTLRALLIQFRGRGLPKKVPMALKMINSGFSIQNAANHPNCPSANYFLTKLTQCASTNPVE</sequence>
<keyword evidence="2" id="KW-1185">Reference proteome</keyword>
<reference evidence="1 2" key="1">
    <citation type="submission" date="2023-12" db="EMBL/GenBank/DDBJ databases">
        <title>Novel species of the genus Arcicella isolated from rivers.</title>
        <authorList>
            <person name="Lu H."/>
        </authorList>
    </citation>
    <scope>NUCLEOTIDE SEQUENCE [LARGE SCALE GENOMIC DNA]</scope>
    <source>
        <strain evidence="1 2">DC25W</strain>
    </source>
</reference>
<evidence type="ECO:0008006" key="3">
    <source>
        <dbReference type="Google" id="ProtNLM"/>
    </source>
</evidence>
<dbReference type="RefSeq" id="WP_323261282.1">
    <property type="nucleotide sequence ID" value="NZ_JAYGIM010000015.1"/>
</dbReference>